<dbReference type="OrthoDB" id="9807890at2"/>
<dbReference type="PRINTS" id="PR00114">
    <property type="entry name" value="STPHPHTASE"/>
</dbReference>
<dbReference type="InterPro" id="IPR050126">
    <property type="entry name" value="Ap4A_hydrolase"/>
</dbReference>
<evidence type="ECO:0000313" key="3">
    <source>
        <dbReference type="Proteomes" id="UP000092650"/>
    </source>
</evidence>
<dbReference type="InterPro" id="IPR006186">
    <property type="entry name" value="Ser/Thr-sp_prot-phosphatase"/>
</dbReference>
<organism evidence="2 3">
    <name type="scientific">Planococcus plakortidis</name>
    <dbReference type="NCBI Taxonomy" id="1038856"/>
    <lineage>
        <taxon>Bacteria</taxon>
        <taxon>Bacillati</taxon>
        <taxon>Bacillota</taxon>
        <taxon>Bacilli</taxon>
        <taxon>Bacillales</taxon>
        <taxon>Caryophanaceae</taxon>
        <taxon>Planococcus</taxon>
    </lineage>
</organism>
<protein>
    <recommendedName>
        <fullName evidence="1">Calcineurin-like phosphoesterase domain-containing protein</fullName>
    </recommendedName>
</protein>
<dbReference type="PANTHER" id="PTHR42850:SF7">
    <property type="entry name" value="BIS(5'-NUCLEOSYL)-TETRAPHOSPHATASE PRPE [ASYMMETRICAL]"/>
    <property type="match status" value="1"/>
</dbReference>
<dbReference type="GO" id="GO:0016791">
    <property type="term" value="F:phosphatase activity"/>
    <property type="evidence" value="ECO:0007669"/>
    <property type="project" value="TreeGrafter"/>
</dbReference>
<dbReference type="EMBL" id="CP016539">
    <property type="protein sequence ID" value="ANU19826.1"/>
    <property type="molecule type" value="Genomic_DNA"/>
</dbReference>
<dbReference type="InterPro" id="IPR029052">
    <property type="entry name" value="Metallo-depent_PP-like"/>
</dbReference>
<accession>A0A1C7E7Y7</accession>
<dbReference type="CDD" id="cd07423">
    <property type="entry name" value="MPP_Prp_like"/>
    <property type="match status" value="1"/>
</dbReference>
<feature type="domain" description="Calcineurin-like phosphoesterase" evidence="1">
    <location>
        <begin position="1"/>
        <end position="195"/>
    </location>
</feature>
<dbReference type="InterPro" id="IPR004843">
    <property type="entry name" value="Calcineurin-like_PHP"/>
</dbReference>
<dbReference type="PANTHER" id="PTHR42850">
    <property type="entry name" value="METALLOPHOSPHOESTERASE"/>
    <property type="match status" value="1"/>
</dbReference>
<dbReference type="RefSeq" id="WP_068869555.1">
    <property type="nucleotide sequence ID" value="NZ_CP016539.2"/>
</dbReference>
<dbReference type="GO" id="GO:0005737">
    <property type="term" value="C:cytoplasm"/>
    <property type="evidence" value="ECO:0007669"/>
    <property type="project" value="TreeGrafter"/>
</dbReference>
<dbReference type="Gene3D" id="3.60.21.10">
    <property type="match status" value="1"/>
</dbReference>
<evidence type="ECO:0000259" key="1">
    <source>
        <dbReference type="Pfam" id="PF00149"/>
    </source>
</evidence>
<name>A0A1C7E7Y7_9BACL</name>
<dbReference type="InterPro" id="IPR041780">
    <property type="entry name" value="MPP_PrpE-like"/>
</dbReference>
<evidence type="ECO:0000313" key="2">
    <source>
        <dbReference type="EMBL" id="ANU19826.1"/>
    </source>
</evidence>
<dbReference type="SUPFAM" id="SSF56300">
    <property type="entry name" value="Metallo-dependent phosphatases"/>
    <property type="match status" value="1"/>
</dbReference>
<sequence>MKYDVIGDIHGCFDELVELIEQLGYRFENGLPMHPEGRNLAFVGDAMDRGPDSLAVLRLLFAMQDAGILYYSPGNHCNKLYRFFKGNPVELLHGLEMTVTDWRRLARDEQNQFRERYLRFYEALPLYHQLGDELIVVHAGLRQDMIGKALSRKLITFALYGEITGHYHADGRPVRGNWAKRYKGDHWIVYGHTPVETPYFKNNTVNIDTGCVFGGALTALRFPEMDIHQVPSKQPYQPGRFHRYE</sequence>
<dbReference type="NCBIfam" id="NF010148">
    <property type="entry name" value="PRK13625.1"/>
    <property type="match status" value="1"/>
</dbReference>
<dbReference type="AlphaFoldDB" id="A0A1C7E7Y7"/>
<gene>
    <name evidence="2" type="ORF">BBI15_06170</name>
</gene>
<dbReference type="Proteomes" id="UP000092650">
    <property type="component" value="Chromosome"/>
</dbReference>
<reference evidence="2" key="1">
    <citation type="submission" date="2016-10" db="EMBL/GenBank/DDBJ databases">
        <authorList>
            <person name="See-Too W.S."/>
        </authorList>
    </citation>
    <scope>NUCLEOTIDE SEQUENCE [LARGE SCALE GENOMIC DNA]</scope>
    <source>
        <strain evidence="2">DSM 23997</strain>
    </source>
</reference>
<keyword evidence="3" id="KW-1185">Reference proteome</keyword>
<dbReference type="Pfam" id="PF00149">
    <property type="entry name" value="Metallophos"/>
    <property type="match status" value="1"/>
</dbReference>
<dbReference type="STRING" id="1038856.BBI15_06170"/>
<dbReference type="KEGG" id="ppla:BBI15_06170"/>
<proteinExistence type="predicted"/>